<dbReference type="InterPro" id="IPR007462">
    <property type="entry name" value="COV1-like"/>
</dbReference>
<dbReference type="Proteomes" id="UP000030512">
    <property type="component" value="Chromosome"/>
</dbReference>
<dbReference type="STRING" id="1538553.JT25_013330"/>
<evidence type="ECO:0000313" key="2">
    <source>
        <dbReference type="EMBL" id="AMK77450.1"/>
    </source>
</evidence>
<accession>A0A126T5W0</accession>
<organism evidence="2 3">
    <name type="scientific">Methylomonas denitrificans</name>
    <dbReference type="NCBI Taxonomy" id="1538553"/>
    <lineage>
        <taxon>Bacteria</taxon>
        <taxon>Pseudomonadati</taxon>
        <taxon>Pseudomonadota</taxon>
        <taxon>Gammaproteobacteria</taxon>
        <taxon>Methylococcales</taxon>
        <taxon>Methylococcaceae</taxon>
        <taxon>Methylomonas</taxon>
    </lineage>
</organism>
<evidence type="ECO:0000256" key="1">
    <source>
        <dbReference type="SAM" id="Phobius"/>
    </source>
</evidence>
<protein>
    <recommendedName>
        <fullName evidence="4">DUF502 domain-containing protein</fullName>
    </recommendedName>
</protein>
<feature type="transmembrane region" description="Helical" evidence="1">
    <location>
        <begin position="7"/>
        <end position="26"/>
    </location>
</feature>
<sequence length="192" mass="21852">MKKILNHTLIGVLAFIPIMVIVQIVLFVKDRLTDLFQFVYGYSDNYLVTFLLFAASFATITYVGHRVSMGRFSIIAMFEHLIERIPLLSTIYRVTKKLVNMIAGHQLQEPREVVYIEYPKEGIWVPAYVTNKTEDRYVLFVPTSPNPTSGFAVIVHESKVVKSDMSIEQVTSFIISVGADFEKVSEIAKLPK</sequence>
<keyword evidence="1" id="KW-1133">Transmembrane helix</keyword>
<feature type="transmembrane region" description="Helical" evidence="1">
    <location>
        <begin position="46"/>
        <end position="64"/>
    </location>
</feature>
<dbReference type="KEGG" id="mdn:JT25_013330"/>
<dbReference type="OrthoDB" id="9780267at2"/>
<gene>
    <name evidence="2" type="ORF">JT25_013330</name>
</gene>
<dbReference type="Pfam" id="PF04367">
    <property type="entry name" value="DUF502"/>
    <property type="match status" value="1"/>
</dbReference>
<dbReference type="PANTHER" id="PTHR31876">
    <property type="entry name" value="COV-LIKE PROTEIN 1"/>
    <property type="match status" value="1"/>
</dbReference>
<evidence type="ECO:0008006" key="4">
    <source>
        <dbReference type="Google" id="ProtNLM"/>
    </source>
</evidence>
<dbReference type="RefSeq" id="WP_036273091.1">
    <property type="nucleotide sequence ID" value="NZ_CP014476.1"/>
</dbReference>
<proteinExistence type="predicted"/>
<name>A0A126T5W0_9GAMM</name>
<dbReference type="AlphaFoldDB" id="A0A126T5W0"/>
<evidence type="ECO:0000313" key="3">
    <source>
        <dbReference type="Proteomes" id="UP000030512"/>
    </source>
</evidence>
<keyword evidence="1" id="KW-0812">Transmembrane</keyword>
<keyword evidence="1" id="KW-0472">Membrane</keyword>
<reference evidence="2 3" key="1">
    <citation type="journal article" date="2015" name="Environ. Microbiol.">
        <title>Methane oxidation coupled to nitrate reduction under hypoxia by the Gammaproteobacterium Methylomonas denitrificans, sp. nov. type strain FJG1.</title>
        <authorList>
            <person name="Kits K.D."/>
            <person name="Klotz M.G."/>
            <person name="Stein L.Y."/>
        </authorList>
    </citation>
    <scope>NUCLEOTIDE SEQUENCE [LARGE SCALE GENOMIC DNA]</scope>
    <source>
        <strain evidence="2 3">FJG1</strain>
    </source>
</reference>
<dbReference type="PANTHER" id="PTHR31876:SF26">
    <property type="entry name" value="PROTEIN LIKE COV 2"/>
    <property type="match status" value="1"/>
</dbReference>
<keyword evidence="3" id="KW-1185">Reference proteome</keyword>
<dbReference type="EMBL" id="CP014476">
    <property type="protein sequence ID" value="AMK77450.1"/>
    <property type="molecule type" value="Genomic_DNA"/>
</dbReference>